<organism evidence="3 4">
    <name type="scientific">Sphingopyxis witflariensis</name>
    <dbReference type="NCBI Taxonomy" id="173675"/>
    <lineage>
        <taxon>Bacteria</taxon>
        <taxon>Pseudomonadati</taxon>
        <taxon>Pseudomonadota</taxon>
        <taxon>Alphaproteobacteria</taxon>
        <taxon>Sphingomonadales</taxon>
        <taxon>Sphingomonadaceae</taxon>
        <taxon>Sphingopyxis</taxon>
    </lineage>
</organism>
<keyword evidence="2" id="KW-0472">Membrane</keyword>
<name>A0A246K518_9SPHN</name>
<dbReference type="Proteomes" id="UP000197097">
    <property type="component" value="Unassembled WGS sequence"/>
</dbReference>
<comment type="caution">
    <text evidence="3">The sequence shown here is derived from an EMBL/GenBank/DDBJ whole genome shotgun (WGS) entry which is preliminary data.</text>
</comment>
<accession>A0A246K518</accession>
<protein>
    <recommendedName>
        <fullName evidence="5">Phage holin family protein</fullName>
    </recommendedName>
</protein>
<evidence type="ECO:0008006" key="5">
    <source>
        <dbReference type="Google" id="ProtNLM"/>
    </source>
</evidence>
<feature type="region of interest" description="Disordered" evidence="1">
    <location>
        <begin position="1"/>
        <end position="32"/>
    </location>
</feature>
<dbReference type="EMBL" id="NISJ01000001">
    <property type="protein sequence ID" value="OWR01082.1"/>
    <property type="molecule type" value="Genomic_DNA"/>
</dbReference>
<evidence type="ECO:0000313" key="4">
    <source>
        <dbReference type="Proteomes" id="UP000197097"/>
    </source>
</evidence>
<keyword evidence="2" id="KW-0812">Transmembrane</keyword>
<keyword evidence="4" id="KW-1185">Reference proteome</keyword>
<evidence type="ECO:0000313" key="3">
    <source>
        <dbReference type="EMBL" id="OWR01082.1"/>
    </source>
</evidence>
<gene>
    <name evidence="3" type="ORF">CDQ91_01235</name>
</gene>
<evidence type="ECO:0000256" key="1">
    <source>
        <dbReference type="SAM" id="MobiDB-lite"/>
    </source>
</evidence>
<dbReference type="RefSeq" id="WP_088470892.1">
    <property type="nucleotide sequence ID" value="NZ_NISJ01000001.1"/>
</dbReference>
<feature type="transmembrane region" description="Helical" evidence="2">
    <location>
        <begin position="77"/>
        <end position="101"/>
    </location>
</feature>
<proteinExistence type="predicted"/>
<dbReference type="OrthoDB" id="7452086at2"/>
<keyword evidence="2" id="KW-1133">Transmembrane helix</keyword>
<sequence>MPNTQPETPPASEPRSFDRVSHGFAPDGPAPAPPPVPLDDIVRDVIENLSATAKAELALLDARRAYGWEGFKWMSGWGFVAACALLVAMLALAFGGIMVLSPQVGPLLATLIVFVALLTVAAFAGWRAHLGWRDVRTALRNDLMHEGEDA</sequence>
<reference evidence="3 4" key="1">
    <citation type="journal article" date="2002" name="Int. J. Syst. Evol. Microbiol.">
        <title>Sphingopyxis witflariensis sp. nov., isolated from activated sludge.</title>
        <authorList>
            <person name="Kampfer P."/>
            <person name="Witzenberger R."/>
            <person name="Denner E.B."/>
            <person name="Busse H.J."/>
            <person name="Neef A."/>
        </authorList>
    </citation>
    <scope>NUCLEOTIDE SEQUENCE [LARGE SCALE GENOMIC DNA]</scope>
    <source>
        <strain evidence="3 4">DSM 14551</strain>
    </source>
</reference>
<dbReference type="Pfam" id="PF07332">
    <property type="entry name" value="Phage_holin_3_6"/>
    <property type="match status" value="1"/>
</dbReference>
<evidence type="ECO:0000256" key="2">
    <source>
        <dbReference type="SAM" id="Phobius"/>
    </source>
</evidence>
<dbReference type="InterPro" id="IPR009937">
    <property type="entry name" value="Phage_holin_3_6"/>
</dbReference>
<feature type="transmembrane region" description="Helical" evidence="2">
    <location>
        <begin position="107"/>
        <end position="126"/>
    </location>
</feature>
<dbReference type="AlphaFoldDB" id="A0A246K518"/>